<dbReference type="SUPFAM" id="SSF52833">
    <property type="entry name" value="Thioredoxin-like"/>
    <property type="match status" value="1"/>
</dbReference>
<dbReference type="InterPro" id="IPR036249">
    <property type="entry name" value="Thioredoxin-like_sf"/>
</dbReference>
<dbReference type="OrthoDB" id="424426at2"/>
<comment type="caution">
    <text evidence="1">The sequence shown here is derived from an EMBL/GenBank/DDBJ whole genome shotgun (WGS) entry which is preliminary data.</text>
</comment>
<dbReference type="OMA" id="RWTYVYG"/>
<gene>
    <name evidence="1" type="ORF">SRCM100623_02995</name>
</gene>
<dbReference type="GeneID" id="60375789"/>
<dbReference type="AlphaFoldDB" id="A0A1A0C641"/>
<dbReference type="PATRIC" id="fig|438.15.peg.3299"/>
<dbReference type="eggNOG" id="COG5469">
    <property type="taxonomic scope" value="Bacteria"/>
</dbReference>
<evidence type="ECO:0000313" key="1">
    <source>
        <dbReference type="EMBL" id="OAZ58469.1"/>
    </source>
</evidence>
<accession>A0A1A0C641</accession>
<name>A0A1A0C641_ACEPA</name>
<evidence type="ECO:0000313" key="2">
    <source>
        <dbReference type="Proteomes" id="UP000093796"/>
    </source>
</evidence>
<sequence>MAEASDSSQKSPQNRPVLHVCVTCRRGGPAMDQPPGAQLYARLQALVQEAEVNGQEAPVLLRQVQCLAACDRGCTAAIAMPERWTWLLGHLGAEKAEDLLAYAQLYAKSARGTVMPSRRPASLSNMVLGRVPAQLYDEQEPS</sequence>
<reference evidence="1 2" key="1">
    <citation type="submission" date="2016-05" db="EMBL/GenBank/DDBJ databases">
        <title>Genome sequencing of Acetobacter pasteurianus strain SRCM100623.</title>
        <authorList>
            <person name="Song Y.R."/>
        </authorList>
    </citation>
    <scope>NUCLEOTIDE SEQUENCE [LARGE SCALE GENOMIC DNA]</scope>
    <source>
        <strain evidence="1 2">SRCM100623</strain>
    </source>
</reference>
<organism evidence="1 2">
    <name type="scientific">Acetobacter pasteurianus</name>
    <name type="common">Acetobacter turbidans</name>
    <dbReference type="NCBI Taxonomy" id="438"/>
    <lineage>
        <taxon>Bacteria</taxon>
        <taxon>Pseudomonadati</taxon>
        <taxon>Pseudomonadota</taxon>
        <taxon>Alphaproteobacteria</taxon>
        <taxon>Acetobacterales</taxon>
        <taxon>Acetobacteraceae</taxon>
        <taxon>Acetobacter</taxon>
    </lineage>
</organism>
<dbReference type="Pfam" id="PF07845">
    <property type="entry name" value="DUF1636"/>
    <property type="match status" value="1"/>
</dbReference>
<dbReference type="Proteomes" id="UP000093796">
    <property type="component" value="Unassembled WGS sequence"/>
</dbReference>
<protein>
    <submittedName>
        <fullName evidence="1">Uncharacterized protein</fullName>
    </submittedName>
</protein>
<dbReference type="CDD" id="cd02980">
    <property type="entry name" value="TRX_Fd_family"/>
    <property type="match status" value="1"/>
</dbReference>
<dbReference type="InterPro" id="IPR012863">
    <property type="entry name" value="DUF1636"/>
</dbReference>
<dbReference type="RefSeq" id="WP_003623631.1">
    <property type="nucleotide sequence ID" value="NZ_BSCN01000036.1"/>
</dbReference>
<proteinExistence type="predicted"/>
<dbReference type="EMBL" id="LYUD01000174">
    <property type="protein sequence ID" value="OAZ58469.1"/>
    <property type="molecule type" value="Genomic_DNA"/>
</dbReference>